<protein>
    <submittedName>
        <fullName evidence="1">Uncharacterized protein</fullName>
    </submittedName>
</protein>
<proteinExistence type="predicted"/>
<sequence>MDPRRTGQVRECARYQVDGRGARVRCSFEDVSGASRERQRLLVNGTAQGSPVPCSELIVALPEVGE</sequence>
<evidence type="ECO:0000313" key="1">
    <source>
        <dbReference type="EMBL" id="KAG8520653.1"/>
    </source>
</evidence>
<dbReference type="AlphaFoldDB" id="A0A8J6AGK9"/>
<accession>A0A8J6AGK9</accession>
<gene>
    <name evidence="1" type="ORF">J0S82_017099</name>
</gene>
<reference evidence="1" key="1">
    <citation type="journal article" date="2021" name="Evol. Appl.">
        <title>The genome of the Pyrenean desman and the effects of bottlenecks and inbreeding on the genomic landscape of an endangered species.</title>
        <authorList>
            <person name="Escoda L."/>
            <person name="Castresana J."/>
        </authorList>
    </citation>
    <scope>NUCLEOTIDE SEQUENCE</scope>
    <source>
        <strain evidence="1">IBE-C5619</strain>
    </source>
</reference>
<dbReference type="Gene3D" id="2.60.40.10">
    <property type="entry name" value="Immunoglobulins"/>
    <property type="match status" value="1"/>
</dbReference>
<evidence type="ECO:0000313" key="2">
    <source>
        <dbReference type="Proteomes" id="UP000700334"/>
    </source>
</evidence>
<dbReference type="EMBL" id="JAGFMF010011526">
    <property type="protein sequence ID" value="KAG8520653.1"/>
    <property type="molecule type" value="Genomic_DNA"/>
</dbReference>
<organism evidence="1 2">
    <name type="scientific">Galemys pyrenaicus</name>
    <name type="common">Iberian desman</name>
    <name type="synonym">Pyrenean desman</name>
    <dbReference type="NCBI Taxonomy" id="202257"/>
    <lineage>
        <taxon>Eukaryota</taxon>
        <taxon>Metazoa</taxon>
        <taxon>Chordata</taxon>
        <taxon>Craniata</taxon>
        <taxon>Vertebrata</taxon>
        <taxon>Euteleostomi</taxon>
        <taxon>Mammalia</taxon>
        <taxon>Eutheria</taxon>
        <taxon>Laurasiatheria</taxon>
        <taxon>Eulipotyphla</taxon>
        <taxon>Talpidae</taxon>
        <taxon>Galemys</taxon>
    </lineage>
</organism>
<dbReference type="Proteomes" id="UP000700334">
    <property type="component" value="Unassembled WGS sequence"/>
</dbReference>
<keyword evidence="2" id="KW-1185">Reference proteome</keyword>
<dbReference type="OrthoDB" id="9890439at2759"/>
<name>A0A8J6AGK9_GALPY</name>
<dbReference type="InterPro" id="IPR013783">
    <property type="entry name" value="Ig-like_fold"/>
</dbReference>
<comment type="caution">
    <text evidence="1">The sequence shown here is derived from an EMBL/GenBank/DDBJ whole genome shotgun (WGS) entry which is preliminary data.</text>
</comment>